<dbReference type="Pfam" id="PF07477">
    <property type="entry name" value="Glyco_hydro_67C"/>
    <property type="match status" value="1"/>
</dbReference>
<comment type="catalytic activity">
    <reaction evidence="7 10">
        <text>Hydrolysis of (1-&gt;2)-alpha-D-(4-O-methyl)glucuronosyl links in the main chain of hardwood xylans.</text>
        <dbReference type="EC" id="3.2.1.131"/>
    </reaction>
</comment>
<dbReference type="InterPro" id="IPR005154">
    <property type="entry name" value="Glyco_hydro_67_aGlcAse_N"/>
</dbReference>
<sequence>MSEMKVVNKNSKAYQAWLSYEKLSDSYLKEYKDLLSNISVYGKTNLNASIKEEINRALAKFSSADFELNFNQQFQNNILIAAEKELKEIAADNEKLDLLLKSIDFAELNDEGYLIKYFKEEDLLLLTAKSDQGLLYGAFALLREIQQENNLEQLDLLSNPKNTLRMLNHWDNLDGSIERGYAGKSIFYQDNHLVNDLNRIKDYARMLASIGINALSINNVNVSYEETRLIDDKIEMVITIADILRDYGITTYLSANYASPMQLSSIDTADPLDEKVRLWWKEKAAEIYKQIPDFGGFVVKADSEGRPGPFTYGRSHADGANMLAEALEPYGGLLIWRCFVYNCQQDWRDKETDRARAAYDNFKDLDGEFKENVLLQIKNGPMDFQVREPVTPLFGAMPKTNQVLELQVTQEYTGQQKDLCYLIPQWKKITDFDTYAEGEDTPVKRIVDGSLYDQTNTGFAAVVNVGNDQNWTGHHLAQANLYGYGRLAWNPDLSAVEITEEWIKITFGLDQEVMESLLRMLLYSWTIYEDYTSPLGIGWMVNPGHHYGVNVNGYEYSRWGTYHRADHEGIGVDRSLATGTGYAGQYFKENAEKYETIESCPDELLLFFHHVPYTHELDSGKTVIQHIYDSHFRGVAAVKELQGHWEKLEGKVDQTIYKNVKNRLEMQLDNAVEWRDQVNTYFHRISGIDDQFDRAIY</sequence>
<feature type="domain" description="Alpha glucuronidase N-terminal" evidence="11">
    <location>
        <begin position="16"/>
        <end position="141"/>
    </location>
</feature>
<proteinExistence type="inferred from homology"/>
<name>A0A2T5RJH2_9FIRM</name>
<dbReference type="GO" id="GO:2000886">
    <property type="term" value="P:glucuronoxylan catabolic process"/>
    <property type="evidence" value="ECO:0007669"/>
    <property type="project" value="UniProtKB-ARBA"/>
</dbReference>
<dbReference type="PANTHER" id="PTHR39207">
    <property type="entry name" value="ALPHA-GLUCURONIDASE A"/>
    <property type="match status" value="1"/>
</dbReference>
<keyword evidence="5 8" id="KW-0326">Glycosidase</keyword>
<feature type="domain" description="Glycosyl hydrolase family 67 C-terminal" evidence="12">
    <location>
        <begin position="472"/>
        <end position="693"/>
    </location>
</feature>
<dbReference type="InterPro" id="IPR017853">
    <property type="entry name" value="GH"/>
</dbReference>
<evidence type="ECO:0000256" key="4">
    <source>
        <dbReference type="ARBA" id="ARBA00023277"/>
    </source>
</evidence>
<dbReference type="InterPro" id="IPR011100">
    <property type="entry name" value="Glyco_hydro_67_cat"/>
</dbReference>
<dbReference type="InterPro" id="IPR037054">
    <property type="entry name" value="A-glucoronidase_C_sf"/>
</dbReference>
<dbReference type="InterPro" id="IPR011395">
    <property type="entry name" value="Glyco_hydro_67_aGlcAse"/>
</dbReference>
<gene>
    <name evidence="14" type="ORF">C8C76_1149</name>
</gene>
<evidence type="ECO:0000256" key="2">
    <source>
        <dbReference type="ARBA" id="ARBA00022651"/>
    </source>
</evidence>
<protein>
    <recommendedName>
        <fullName evidence="10">Xylan alpha-1,2-glucuronidase</fullName>
        <ecNumber evidence="10">3.2.1.131</ecNumber>
    </recommendedName>
</protein>
<dbReference type="Pfam" id="PF03648">
    <property type="entry name" value="Glyco_hydro_67N"/>
    <property type="match status" value="1"/>
</dbReference>
<evidence type="ECO:0000256" key="9">
    <source>
        <dbReference type="PIRSR" id="PIRSR029900-1"/>
    </source>
</evidence>
<keyword evidence="2 8" id="KW-0858">Xylan degradation</keyword>
<comment type="similarity">
    <text evidence="1 8 10">Belongs to the glycosyl hydrolase 67 family.</text>
</comment>
<evidence type="ECO:0000256" key="6">
    <source>
        <dbReference type="ARBA" id="ARBA00023326"/>
    </source>
</evidence>
<dbReference type="FunFam" id="3.20.20.80:FF:000096">
    <property type="entry name" value="Xylan alpha-1,2-glucuronidase"/>
    <property type="match status" value="1"/>
</dbReference>
<dbReference type="GO" id="GO:0005576">
    <property type="term" value="C:extracellular region"/>
    <property type="evidence" value="ECO:0007669"/>
    <property type="project" value="InterPro"/>
</dbReference>
<reference evidence="14 15" key="1">
    <citation type="submission" date="2018-04" db="EMBL/GenBank/DDBJ databases">
        <title>Subsurface microbial communities from deep shales in Ohio and West Virginia, USA.</title>
        <authorList>
            <person name="Wrighton K."/>
        </authorList>
    </citation>
    <scope>NUCLEOTIDE SEQUENCE [LARGE SCALE GENOMIC DNA]</scope>
    <source>
        <strain evidence="14 15">WC1</strain>
    </source>
</reference>
<dbReference type="GO" id="GO:0046559">
    <property type="term" value="F:alpha-glucuronidase activity"/>
    <property type="evidence" value="ECO:0007669"/>
    <property type="project" value="InterPro"/>
</dbReference>
<comment type="caution">
    <text evidence="14">The sequence shown here is derived from an EMBL/GenBank/DDBJ whole genome shotgun (WGS) entry which is preliminary data.</text>
</comment>
<keyword evidence="4 10" id="KW-0119">Carbohydrate metabolism</keyword>
<dbReference type="SUPFAM" id="SSF55545">
    <property type="entry name" value="beta-N-acetylhexosaminidase-like domain"/>
    <property type="match status" value="1"/>
</dbReference>
<dbReference type="Gene3D" id="3.20.20.80">
    <property type="entry name" value="Glycosidases"/>
    <property type="match status" value="1"/>
</dbReference>
<evidence type="ECO:0000256" key="10">
    <source>
        <dbReference type="RuleBase" id="RU361198"/>
    </source>
</evidence>
<evidence type="ECO:0000256" key="5">
    <source>
        <dbReference type="ARBA" id="ARBA00023295"/>
    </source>
</evidence>
<dbReference type="Gene3D" id="3.90.1330.10">
    <property type="entry name" value="Alpha-glucuronidase, C-terminal domain"/>
    <property type="match status" value="1"/>
</dbReference>
<feature type="active site" description="Proton acceptor" evidence="9">
    <location>
        <position position="383"/>
    </location>
</feature>
<evidence type="ECO:0000256" key="7">
    <source>
        <dbReference type="ARBA" id="ARBA00052795"/>
    </source>
</evidence>
<dbReference type="SUPFAM" id="SSF51445">
    <property type="entry name" value="(Trans)glycosidases"/>
    <property type="match status" value="1"/>
</dbReference>
<dbReference type="EMBL" id="QAXS01000014">
    <property type="protein sequence ID" value="PTV98742.1"/>
    <property type="molecule type" value="Genomic_DNA"/>
</dbReference>
<dbReference type="Gene3D" id="3.30.379.10">
    <property type="entry name" value="Chitobiase/beta-hexosaminidase domain 2-like"/>
    <property type="match status" value="1"/>
</dbReference>
<dbReference type="EC" id="3.2.1.131" evidence="10"/>
<evidence type="ECO:0000259" key="11">
    <source>
        <dbReference type="Pfam" id="PF03648"/>
    </source>
</evidence>
<evidence type="ECO:0000259" key="12">
    <source>
        <dbReference type="Pfam" id="PF07477"/>
    </source>
</evidence>
<dbReference type="GO" id="GO:0033939">
    <property type="term" value="F:xylan alpha-1,2-glucuronosidase activity"/>
    <property type="evidence" value="ECO:0007669"/>
    <property type="project" value="UniProtKB-EC"/>
</dbReference>
<dbReference type="PANTHER" id="PTHR39207:SF1">
    <property type="entry name" value="ALPHA-GLUCURONIDASE A"/>
    <property type="match status" value="1"/>
</dbReference>
<dbReference type="InterPro" id="IPR011099">
    <property type="entry name" value="Glyco_hydro_67_C"/>
</dbReference>
<keyword evidence="6 10" id="KW-0624">Polysaccharide degradation</keyword>
<feature type="active site" description="Proton acceptor" evidence="9">
    <location>
        <position position="411"/>
    </location>
</feature>
<evidence type="ECO:0000313" key="14">
    <source>
        <dbReference type="EMBL" id="PTV98742.1"/>
    </source>
</evidence>
<dbReference type="InterPro" id="IPR029018">
    <property type="entry name" value="Hex-like_dom2"/>
</dbReference>
<dbReference type="Proteomes" id="UP000244089">
    <property type="component" value="Unassembled WGS sequence"/>
</dbReference>
<evidence type="ECO:0000256" key="1">
    <source>
        <dbReference type="ARBA" id="ARBA00008833"/>
    </source>
</evidence>
<dbReference type="AlphaFoldDB" id="A0A2T5RJH2"/>
<keyword evidence="3 8" id="KW-0378">Hydrolase</keyword>
<evidence type="ECO:0000259" key="13">
    <source>
        <dbReference type="Pfam" id="PF07488"/>
    </source>
</evidence>
<dbReference type="Pfam" id="PF07488">
    <property type="entry name" value="Glyco_hydro_67M"/>
    <property type="match status" value="1"/>
</dbReference>
<comment type="subunit">
    <text evidence="10">Homodimer.</text>
</comment>
<evidence type="ECO:0000256" key="3">
    <source>
        <dbReference type="ARBA" id="ARBA00022801"/>
    </source>
</evidence>
<dbReference type="PIRSF" id="PIRSF029900">
    <property type="entry name" value="Alpha-glucuronds"/>
    <property type="match status" value="1"/>
</dbReference>
<evidence type="ECO:0000256" key="8">
    <source>
        <dbReference type="PIRNR" id="PIRNR029900"/>
    </source>
</evidence>
<organism evidence="14 15">
    <name type="scientific">Halanaerobium saccharolyticum</name>
    <dbReference type="NCBI Taxonomy" id="43595"/>
    <lineage>
        <taxon>Bacteria</taxon>
        <taxon>Bacillati</taxon>
        <taxon>Bacillota</taxon>
        <taxon>Clostridia</taxon>
        <taxon>Halanaerobiales</taxon>
        <taxon>Halanaerobiaceae</taxon>
        <taxon>Halanaerobium</taxon>
    </lineage>
</organism>
<evidence type="ECO:0000313" key="15">
    <source>
        <dbReference type="Proteomes" id="UP000244089"/>
    </source>
</evidence>
<feature type="domain" description="Glycosyl hydrolase family 67 catalytic" evidence="13">
    <location>
        <begin position="145"/>
        <end position="471"/>
    </location>
</feature>
<accession>A0A2T5RJH2</accession>
<feature type="active site" description="Proton donor" evidence="9">
    <location>
        <position position="304"/>
    </location>
</feature>